<dbReference type="Pfam" id="PF00856">
    <property type="entry name" value="SET"/>
    <property type="match status" value="1"/>
</dbReference>
<evidence type="ECO:0000313" key="2">
    <source>
        <dbReference type="EMBL" id="KAG6293356.1"/>
    </source>
</evidence>
<gene>
    <name evidence="2" type="ORF">E4U09_003035</name>
</gene>
<dbReference type="AlphaFoldDB" id="A0A9P7U2D3"/>
<feature type="domain" description="SET" evidence="1">
    <location>
        <begin position="16"/>
        <end position="166"/>
    </location>
</feature>
<reference evidence="2 3" key="1">
    <citation type="journal article" date="2020" name="bioRxiv">
        <title>Whole genome comparisons of ergot fungi reveals the divergence and evolution of species within the genus Claviceps are the result of varying mechanisms driving genome evolution and host range expansion.</title>
        <authorList>
            <person name="Wyka S.A."/>
            <person name="Mondo S.J."/>
            <person name="Liu M."/>
            <person name="Dettman J."/>
            <person name="Nalam V."/>
            <person name="Broders K.D."/>
        </authorList>
    </citation>
    <scope>NUCLEOTIDE SEQUENCE [LARGE SCALE GENOMIC DNA]</scope>
    <source>
        <strain evidence="2 3">Clav52</strain>
    </source>
</reference>
<name>A0A9P7U2D3_9HYPO</name>
<evidence type="ECO:0000259" key="1">
    <source>
        <dbReference type="PROSITE" id="PS50280"/>
    </source>
</evidence>
<accession>A0A9P7U2D3</accession>
<dbReference type="EMBL" id="SRRH01000247">
    <property type="protein sequence ID" value="KAG6293356.1"/>
    <property type="molecule type" value="Genomic_DNA"/>
</dbReference>
<dbReference type="Proteomes" id="UP000707071">
    <property type="component" value="Unassembled WGS sequence"/>
</dbReference>
<dbReference type="PANTHER" id="PTHR47332">
    <property type="entry name" value="SET DOMAIN-CONTAINING PROTEIN 5"/>
    <property type="match status" value="1"/>
</dbReference>
<dbReference type="InterPro" id="IPR053185">
    <property type="entry name" value="SET_domain_protein"/>
</dbReference>
<dbReference type="PROSITE" id="PS50280">
    <property type="entry name" value="SET"/>
    <property type="match status" value="1"/>
</dbReference>
<dbReference type="Gene3D" id="2.170.270.10">
    <property type="entry name" value="SET domain"/>
    <property type="match status" value="1"/>
</dbReference>
<dbReference type="CDD" id="cd20071">
    <property type="entry name" value="SET_SMYD"/>
    <property type="match status" value="1"/>
</dbReference>
<dbReference type="SMART" id="SM00317">
    <property type="entry name" value="SET"/>
    <property type="match status" value="1"/>
</dbReference>
<comment type="caution">
    <text evidence="2">The sequence shown here is derived from an EMBL/GenBank/DDBJ whole genome shotgun (WGS) entry which is preliminary data.</text>
</comment>
<sequence>MTRARDFSFENNPSADTIYSISNGADVPLGSKGLGLAATRHIPKGTRIISEPILISVPKRMYSTEERLKLIDQQLDAMTDDQRESLRHISVYEWFRLPGIERDNSPRHFLPVKELSTMDVIFGDANRINHDCDSNAQHHWNDDIKRLTVHALRDIQPGEEITTSYGSFLNSQNVRRAMFEAMFSFQCSCRLCSLPDNQMQERDRKVAQFTHAERSLQKGSDKHPAFIKLGLFRVAR</sequence>
<evidence type="ECO:0000313" key="3">
    <source>
        <dbReference type="Proteomes" id="UP000707071"/>
    </source>
</evidence>
<dbReference type="SUPFAM" id="SSF82199">
    <property type="entry name" value="SET domain"/>
    <property type="match status" value="1"/>
</dbReference>
<proteinExistence type="predicted"/>
<dbReference type="InterPro" id="IPR001214">
    <property type="entry name" value="SET_dom"/>
</dbReference>
<keyword evidence="3" id="KW-1185">Reference proteome</keyword>
<protein>
    <recommendedName>
        <fullName evidence="1">SET domain-containing protein</fullName>
    </recommendedName>
</protein>
<organism evidence="2 3">
    <name type="scientific">Claviceps aff. purpurea</name>
    <dbReference type="NCBI Taxonomy" id="1967640"/>
    <lineage>
        <taxon>Eukaryota</taxon>
        <taxon>Fungi</taxon>
        <taxon>Dikarya</taxon>
        <taxon>Ascomycota</taxon>
        <taxon>Pezizomycotina</taxon>
        <taxon>Sordariomycetes</taxon>
        <taxon>Hypocreomycetidae</taxon>
        <taxon>Hypocreales</taxon>
        <taxon>Clavicipitaceae</taxon>
        <taxon>Claviceps</taxon>
    </lineage>
</organism>
<dbReference type="InterPro" id="IPR046341">
    <property type="entry name" value="SET_dom_sf"/>
</dbReference>
<dbReference type="PANTHER" id="PTHR47332:SF4">
    <property type="entry name" value="SET DOMAIN-CONTAINING PROTEIN 5"/>
    <property type="match status" value="1"/>
</dbReference>